<name>A0A9W6Y3A2_9STRA</name>
<dbReference type="Proteomes" id="UP001165121">
    <property type="component" value="Unassembled WGS sequence"/>
</dbReference>
<evidence type="ECO:0000313" key="2">
    <source>
        <dbReference type="Proteomes" id="UP001165121"/>
    </source>
</evidence>
<keyword evidence="2" id="KW-1185">Reference proteome</keyword>
<reference evidence="1" key="1">
    <citation type="submission" date="2023-04" db="EMBL/GenBank/DDBJ databases">
        <title>Phytophthora fragariaefolia NBRC 109709.</title>
        <authorList>
            <person name="Ichikawa N."/>
            <person name="Sato H."/>
            <person name="Tonouchi N."/>
        </authorList>
    </citation>
    <scope>NUCLEOTIDE SEQUENCE</scope>
    <source>
        <strain evidence="1">NBRC 109709</strain>
    </source>
</reference>
<comment type="caution">
    <text evidence="1">The sequence shown here is derived from an EMBL/GenBank/DDBJ whole genome shotgun (WGS) entry which is preliminary data.</text>
</comment>
<accession>A0A9W6Y3A2</accession>
<organism evidence="1 2">
    <name type="scientific">Phytophthora fragariaefolia</name>
    <dbReference type="NCBI Taxonomy" id="1490495"/>
    <lineage>
        <taxon>Eukaryota</taxon>
        <taxon>Sar</taxon>
        <taxon>Stramenopiles</taxon>
        <taxon>Oomycota</taxon>
        <taxon>Peronosporomycetes</taxon>
        <taxon>Peronosporales</taxon>
        <taxon>Peronosporaceae</taxon>
        <taxon>Phytophthora</taxon>
    </lineage>
</organism>
<protein>
    <submittedName>
        <fullName evidence="1">Unnamed protein product</fullName>
    </submittedName>
</protein>
<sequence>MGGRKHVRAQGVNTPNRVDITEWISMSWGDLAIETIVSGFAKVGIFTDTRVAEAMPTEDAPQIESYIVEELENCNIVDGEVGSDDDIENESDSDDESNLYTIARRYSQSQHSKSKCERSNSKWLRNFIYIPVCIYKINIGWRQ</sequence>
<dbReference type="OrthoDB" id="129631at2759"/>
<gene>
    <name evidence="1" type="ORF">Pfra01_002064200</name>
</gene>
<evidence type="ECO:0000313" key="1">
    <source>
        <dbReference type="EMBL" id="GMF51214.1"/>
    </source>
</evidence>
<dbReference type="EMBL" id="BSXT01002839">
    <property type="protein sequence ID" value="GMF51214.1"/>
    <property type="molecule type" value="Genomic_DNA"/>
</dbReference>
<proteinExistence type="predicted"/>
<dbReference type="AlphaFoldDB" id="A0A9W6Y3A2"/>